<dbReference type="PANTHER" id="PTHR38166:SF1">
    <property type="entry name" value="C2H2-TYPE DOMAIN-CONTAINING PROTEIN"/>
    <property type="match status" value="1"/>
</dbReference>
<comment type="caution">
    <text evidence="2">The sequence shown here is derived from an EMBL/GenBank/DDBJ whole genome shotgun (WGS) entry which is preliminary data.</text>
</comment>
<feature type="region of interest" description="Disordered" evidence="1">
    <location>
        <begin position="172"/>
        <end position="248"/>
    </location>
</feature>
<evidence type="ECO:0008006" key="4">
    <source>
        <dbReference type="Google" id="ProtNLM"/>
    </source>
</evidence>
<feature type="compositionally biased region" description="Basic and acidic residues" evidence="1">
    <location>
        <begin position="208"/>
        <end position="227"/>
    </location>
</feature>
<gene>
    <name evidence="2" type="ORF">SUNI508_08071</name>
</gene>
<reference evidence="2 3" key="1">
    <citation type="journal article" date="2024" name="J. Plant Pathol.">
        <title>Sequence and assembly of the genome of Seiridium unicorne, isolate CBS 538.82, causal agent of cypress canker disease.</title>
        <authorList>
            <person name="Scali E."/>
            <person name="Rocca G.D."/>
            <person name="Danti R."/>
            <person name="Garbelotto M."/>
            <person name="Barberini S."/>
            <person name="Baroncelli R."/>
            <person name="Emiliani G."/>
        </authorList>
    </citation>
    <scope>NUCLEOTIDE SEQUENCE [LARGE SCALE GENOMIC DNA]</scope>
    <source>
        <strain evidence="2 3">BM-138-508</strain>
    </source>
</reference>
<dbReference type="PANTHER" id="PTHR38166">
    <property type="entry name" value="C2H2-TYPE DOMAIN-CONTAINING PROTEIN-RELATED"/>
    <property type="match status" value="1"/>
</dbReference>
<feature type="compositionally biased region" description="Low complexity" evidence="1">
    <location>
        <begin position="172"/>
        <end position="195"/>
    </location>
</feature>
<name>A0ABR2UUW4_9PEZI</name>
<dbReference type="EMBL" id="JARVKF010000385">
    <property type="protein sequence ID" value="KAK9418344.1"/>
    <property type="molecule type" value="Genomic_DNA"/>
</dbReference>
<feature type="region of interest" description="Disordered" evidence="1">
    <location>
        <begin position="118"/>
        <end position="138"/>
    </location>
</feature>
<feature type="region of interest" description="Disordered" evidence="1">
    <location>
        <begin position="310"/>
        <end position="334"/>
    </location>
</feature>
<organism evidence="2 3">
    <name type="scientific">Seiridium unicorne</name>
    <dbReference type="NCBI Taxonomy" id="138068"/>
    <lineage>
        <taxon>Eukaryota</taxon>
        <taxon>Fungi</taxon>
        <taxon>Dikarya</taxon>
        <taxon>Ascomycota</taxon>
        <taxon>Pezizomycotina</taxon>
        <taxon>Sordariomycetes</taxon>
        <taxon>Xylariomycetidae</taxon>
        <taxon>Amphisphaeriales</taxon>
        <taxon>Sporocadaceae</taxon>
        <taxon>Seiridium</taxon>
    </lineage>
</organism>
<protein>
    <recommendedName>
        <fullName evidence="4">C2H2-type domain-containing protein</fullName>
    </recommendedName>
</protein>
<dbReference type="Proteomes" id="UP001408356">
    <property type="component" value="Unassembled WGS sequence"/>
</dbReference>
<feature type="compositionally biased region" description="Basic and acidic residues" evidence="1">
    <location>
        <begin position="9"/>
        <end position="28"/>
    </location>
</feature>
<proteinExistence type="predicted"/>
<accession>A0ABR2UUW4</accession>
<feature type="region of interest" description="Disordered" evidence="1">
    <location>
        <begin position="1"/>
        <end position="30"/>
    </location>
</feature>
<evidence type="ECO:0000313" key="3">
    <source>
        <dbReference type="Proteomes" id="UP001408356"/>
    </source>
</evidence>
<evidence type="ECO:0000313" key="2">
    <source>
        <dbReference type="EMBL" id="KAK9418344.1"/>
    </source>
</evidence>
<keyword evidence="3" id="KW-1185">Reference proteome</keyword>
<evidence type="ECO:0000256" key="1">
    <source>
        <dbReference type="SAM" id="MobiDB-lite"/>
    </source>
</evidence>
<sequence>MISAFSQHPHYDSFSSDKKNRTPRENHCRQTSFRCSPFRRISKLFVKAINNGKFRKSTSQYILTVQENSTESSELNKNPPHHYLAGTKNGSVIQSTIITLVPATSTLASRVISLSSDSPAMNSKIASTSRGGSNQSTSQSFIDAYLARRKREEIQKLMEMLVEWIDTRASTTHASGAGSSSQPAASSRSSSSASSTPQKLAGQKRSLRRDSFDGSDPGRDGNEEDKRGNKRSRTGALPSPKLACPFFKREPGKYKDRQACTGPGYSSISRLKEHVYRAHKQPDNKCNRCCHVFSNADLLEEHQRADEPCKVSKDNSVDGINESQYHQLRKKPAGPKSKSIAERWAEVYRIIFPKASVIPSCYYEYDDNKRVPECCDEELDLTEFIESELIEGVRNDLEDQFEDFTENTRRNFMDILKKRLSQIHQQLSAQRKKLPFNSAPDKAQQELSLLVDSTFPDIDLNDLLTSSEFEYFGSSLIDPIGGEVGYSSNLSDSAYYSMESPRSPLITS</sequence>